<gene>
    <name evidence="2" type="ORF">AVDCRST_MAG06-878</name>
</gene>
<proteinExistence type="predicted"/>
<dbReference type="EMBL" id="CADCUP010000060">
    <property type="protein sequence ID" value="CAA9380144.1"/>
    <property type="molecule type" value="Genomic_DNA"/>
</dbReference>
<protein>
    <submittedName>
        <fullName evidence="2">Uncharacterized protein</fullName>
    </submittedName>
</protein>
<evidence type="ECO:0000313" key="2">
    <source>
        <dbReference type="EMBL" id="CAA9380144.1"/>
    </source>
</evidence>
<name>A0A6J4NC35_9ACTN</name>
<feature type="non-terminal residue" evidence="2">
    <location>
        <position position="1"/>
    </location>
</feature>
<dbReference type="AlphaFoldDB" id="A0A6J4NC35"/>
<reference evidence="2" key="1">
    <citation type="submission" date="2020-02" db="EMBL/GenBank/DDBJ databases">
        <authorList>
            <person name="Meier V. D."/>
        </authorList>
    </citation>
    <scope>NUCLEOTIDE SEQUENCE</scope>
    <source>
        <strain evidence="2">AVDCRST_MAG06</strain>
    </source>
</reference>
<evidence type="ECO:0000256" key="1">
    <source>
        <dbReference type="SAM" id="MobiDB-lite"/>
    </source>
</evidence>
<feature type="compositionally biased region" description="Low complexity" evidence="1">
    <location>
        <begin position="16"/>
        <end position="30"/>
    </location>
</feature>
<accession>A0A6J4NC35</accession>
<sequence length="30" mass="3018">APPAGLRRAGGRRPGRLPGRAGRRPAGVAL</sequence>
<organism evidence="2">
    <name type="scientific">uncultured Nocardioides sp</name>
    <dbReference type="NCBI Taxonomy" id="198441"/>
    <lineage>
        <taxon>Bacteria</taxon>
        <taxon>Bacillati</taxon>
        <taxon>Actinomycetota</taxon>
        <taxon>Actinomycetes</taxon>
        <taxon>Propionibacteriales</taxon>
        <taxon>Nocardioidaceae</taxon>
        <taxon>Nocardioides</taxon>
        <taxon>environmental samples</taxon>
    </lineage>
</organism>
<feature type="non-terminal residue" evidence="2">
    <location>
        <position position="30"/>
    </location>
</feature>
<feature type="region of interest" description="Disordered" evidence="1">
    <location>
        <begin position="1"/>
        <end position="30"/>
    </location>
</feature>